<protein>
    <submittedName>
        <fullName evidence="9">Putative transporter YetK</fullName>
    </submittedName>
</protein>
<dbReference type="InterPro" id="IPR000620">
    <property type="entry name" value="EamA_dom"/>
</dbReference>
<keyword evidence="5 7" id="KW-1133">Transmembrane helix</keyword>
<dbReference type="EMBL" id="BNJK01000001">
    <property type="protein sequence ID" value="GHO95623.1"/>
    <property type="molecule type" value="Genomic_DNA"/>
</dbReference>
<feature type="transmembrane region" description="Helical" evidence="7">
    <location>
        <begin position="35"/>
        <end position="56"/>
    </location>
</feature>
<feature type="transmembrane region" description="Helical" evidence="7">
    <location>
        <begin position="247"/>
        <end position="265"/>
    </location>
</feature>
<evidence type="ECO:0000313" key="9">
    <source>
        <dbReference type="EMBL" id="GHO95623.1"/>
    </source>
</evidence>
<evidence type="ECO:0000259" key="8">
    <source>
        <dbReference type="Pfam" id="PF00892"/>
    </source>
</evidence>
<proteinExistence type="inferred from homology"/>
<keyword evidence="4 7" id="KW-0812">Transmembrane</keyword>
<dbReference type="Proteomes" id="UP000597444">
    <property type="component" value="Unassembled WGS sequence"/>
</dbReference>
<comment type="subcellular location">
    <subcellularLocation>
        <location evidence="1">Cell membrane</location>
        <topology evidence="1">Multi-pass membrane protein</topology>
    </subcellularLocation>
</comment>
<feature type="transmembrane region" description="Helical" evidence="7">
    <location>
        <begin position="182"/>
        <end position="202"/>
    </location>
</feature>
<dbReference type="AlphaFoldDB" id="A0A8J3ING3"/>
<feature type="transmembrane region" description="Helical" evidence="7">
    <location>
        <begin position="271"/>
        <end position="289"/>
    </location>
</feature>
<comment type="caution">
    <text evidence="9">The sequence shown here is derived from an EMBL/GenBank/DDBJ whole genome shotgun (WGS) entry which is preliminary data.</text>
</comment>
<dbReference type="SUPFAM" id="SSF103481">
    <property type="entry name" value="Multidrug resistance efflux transporter EmrE"/>
    <property type="match status" value="2"/>
</dbReference>
<name>A0A8J3ING3_9CHLR</name>
<dbReference type="InterPro" id="IPR037185">
    <property type="entry name" value="EmrE-like"/>
</dbReference>
<sequence length="314" mass="33572">MKKNMIAYIQLTGAMVIVGSNIALSKMITVGFPVFLAAALRFGLASLVLLVLLLKSVNGFPRIEKRDLLILFFQSLTGNFLYTIFLLYGLKLTSAAESGIISGTVPAVIGLISFLFLREHLSWSKWFGIGLVVVGMMIMNGQTGGDQQAGNLLGNLLIVGSVIGESLWSALSKTTAGRVSPLALACVTSCFGFLLFLPVAIYQSLNFDFAAVPLMGWGEITYYGLIGTVGAYLLWYQAVVKVSATTAGVFTGIAPVSAVVLSYVVLGEPFAWSHVVGGVCVLLAIILIARVQQQPEPEIHEAIYTAAQVSEQPR</sequence>
<evidence type="ECO:0000256" key="4">
    <source>
        <dbReference type="ARBA" id="ARBA00022692"/>
    </source>
</evidence>
<evidence type="ECO:0000256" key="3">
    <source>
        <dbReference type="ARBA" id="ARBA00022475"/>
    </source>
</evidence>
<keyword evidence="6 7" id="KW-0472">Membrane</keyword>
<evidence type="ECO:0000256" key="1">
    <source>
        <dbReference type="ARBA" id="ARBA00004651"/>
    </source>
</evidence>
<accession>A0A8J3ING3</accession>
<reference evidence="9" key="1">
    <citation type="submission" date="2020-10" db="EMBL/GenBank/DDBJ databases">
        <title>Taxonomic study of unclassified bacteria belonging to the class Ktedonobacteria.</title>
        <authorList>
            <person name="Yabe S."/>
            <person name="Wang C.M."/>
            <person name="Zheng Y."/>
            <person name="Sakai Y."/>
            <person name="Cavaletti L."/>
            <person name="Monciardini P."/>
            <person name="Donadio S."/>
        </authorList>
    </citation>
    <scope>NUCLEOTIDE SEQUENCE</scope>
    <source>
        <strain evidence="9">ID150040</strain>
    </source>
</reference>
<dbReference type="PANTHER" id="PTHR42920">
    <property type="entry name" value="OS03G0707200 PROTEIN-RELATED"/>
    <property type="match status" value="1"/>
</dbReference>
<feature type="domain" description="EamA" evidence="8">
    <location>
        <begin position="6"/>
        <end position="140"/>
    </location>
</feature>
<evidence type="ECO:0000313" key="10">
    <source>
        <dbReference type="Proteomes" id="UP000597444"/>
    </source>
</evidence>
<gene>
    <name evidence="9" type="primary">yetK</name>
    <name evidence="9" type="ORF">KSF_056710</name>
</gene>
<evidence type="ECO:0000256" key="7">
    <source>
        <dbReference type="SAM" id="Phobius"/>
    </source>
</evidence>
<feature type="transmembrane region" description="Helical" evidence="7">
    <location>
        <begin position="68"/>
        <end position="88"/>
    </location>
</feature>
<keyword evidence="3" id="KW-1003">Cell membrane</keyword>
<dbReference type="InterPro" id="IPR051258">
    <property type="entry name" value="Diverse_Substrate_Transporter"/>
</dbReference>
<feature type="domain" description="EamA" evidence="8">
    <location>
        <begin position="153"/>
        <end position="289"/>
    </location>
</feature>
<dbReference type="GO" id="GO:0005886">
    <property type="term" value="C:plasma membrane"/>
    <property type="evidence" value="ECO:0007669"/>
    <property type="project" value="UniProtKB-SubCell"/>
</dbReference>
<dbReference type="Pfam" id="PF00892">
    <property type="entry name" value="EamA"/>
    <property type="match status" value="2"/>
</dbReference>
<dbReference type="PANTHER" id="PTHR42920:SF15">
    <property type="entry name" value="MEMBRANE PROTEIN"/>
    <property type="match status" value="1"/>
</dbReference>
<evidence type="ECO:0000256" key="2">
    <source>
        <dbReference type="ARBA" id="ARBA00007362"/>
    </source>
</evidence>
<feature type="transmembrane region" description="Helical" evidence="7">
    <location>
        <begin position="152"/>
        <end position="170"/>
    </location>
</feature>
<dbReference type="Gene3D" id="1.10.3730.20">
    <property type="match status" value="2"/>
</dbReference>
<feature type="transmembrane region" description="Helical" evidence="7">
    <location>
        <begin position="100"/>
        <end position="117"/>
    </location>
</feature>
<dbReference type="RefSeq" id="WP_220206293.1">
    <property type="nucleotide sequence ID" value="NZ_BNJK01000001.1"/>
</dbReference>
<evidence type="ECO:0000256" key="6">
    <source>
        <dbReference type="ARBA" id="ARBA00023136"/>
    </source>
</evidence>
<keyword evidence="10" id="KW-1185">Reference proteome</keyword>
<evidence type="ECO:0000256" key="5">
    <source>
        <dbReference type="ARBA" id="ARBA00022989"/>
    </source>
</evidence>
<comment type="similarity">
    <text evidence="2">Belongs to the EamA transporter family.</text>
</comment>
<feature type="transmembrane region" description="Helical" evidence="7">
    <location>
        <begin position="124"/>
        <end position="140"/>
    </location>
</feature>
<organism evidence="9 10">
    <name type="scientific">Reticulibacter mediterranei</name>
    <dbReference type="NCBI Taxonomy" id="2778369"/>
    <lineage>
        <taxon>Bacteria</taxon>
        <taxon>Bacillati</taxon>
        <taxon>Chloroflexota</taxon>
        <taxon>Ktedonobacteria</taxon>
        <taxon>Ktedonobacterales</taxon>
        <taxon>Reticulibacteraceae</taxon>
        <taxon>Reticulibacter</taxon>
    </lineage>
</organism>
<feature type="transmembrane region" description="Helical" evidence="7">
    <location>
        <begin position="214"/>
        <end position="235"/>
    </location>
</feature>